<name>A0A7X5QYU6_9MICO</name>
<dbReference type="RefSeq" id="WP_208402400.1">
    <property type="nucleotide sequence ID" value="NZ_JAAMOX010000001.1"/>
</dbReference>
<organism evidence="6 7">
    <name type="scientific">Lysinibacter cavernae</name>
    <dbReference type="NCBI Taxonomy" id="1640652"/>
    <lineage>
        <taxon>Bacteria</taxon>
        <taxon>Bacillati</taxon>
        <taxon>Actinomycetota</taxon>
        <taxon>Actinomycetes</taxon>
        <taxon>Micrococcales</taxon>
        <taxon>Microbacteriaceae</taxon>
        <taxon>Lysinibacter</taxon>
    </lineage>
</organism>
<dbReference type="SUPFAM" id="SSF88713">
    <property type="entry name" value="Glycoside hydrolase/deacetylase"/>
    <property type="match status" value="1"/>
</dbReference>
<evidence type="ECO:0000313" key="6">
    <source>
        <dbReference type="EMBL" id="NIH52370.1"/>
    </source>
</evidence>
<evidence type="ECO:0000313" key="7">
    <source>
        <dbReference type="Proteomes" id="UP000541033"/>
    </source>
</evidence>
<dbReference type="Pfam" id="PF04794">
    <property type="entry name" value="YdjC"/>
    <property type="match status" value="1"/>
</dbReference>
<dbReference type="GO" id="GO:0019213">
    <property type="term" value="F:deacetylase activity"/>
    <property type="evidence" value="ECO:0007669"/>
    <property type="project" value="TreeGrafter"/>
</dbReference>
<evidence type="ECO:0000256" key="5">
    <source>
        <dbReference type="ARBA" id="ARBA00023277"/>
    </source>
</evidence>
<keyword evidence="2" id="KW-0479">Metal-binding</keyword>
<dbReference type="PANTHER" id="PTHR31609">
    <property type="entry name" value="YDJC DEACETYLASE FAMILY MEMBER"/>
    <property type="match status" value="1"/>
</dbReference>
<dbReference type="EMBL" id="JAAMOX010000001">
    <property type="protein sequence ID" value="NIH52370.1"/>
    <property type="molecule type" value="Genomic_DNA"/>
</dbReference>
<reference evidence="6 7" key="1">
    <citation type="submission" date="2020-02" db="EMBL/GenBank/DDBJ databases">
        <title>Sequencing the genomes of 1000 actinobacteria strains.</title>
        <authorList>
            <person name="Klenk H.-P."/>
        </authorList>
    </citation>
    <scope>NUCLEOTIDE SEQUENCE [LARGE SCALE GENOMIC DNA]</scope>
    <source>
        <strain evidence="6 7">DSM 27960</strain>
    </source>
</reference>
<keyword evidence="3" id="KW-0378">Hydrolase</keyword>
<gene>
    <name evidence="6" type="ORF">FHX76_000238</name>
</gene>
<keyword evidence="5" id="KW-0119">Carbohydrate metabolism</keyword>
<dbReference type="GO" id="GO:0016787">
    <property type="term" value="F:hydrolase activity"/>
    <property type="evidence" value="ECO:0007669"/>
    <property type="project" value="UniProtKB-KW"/>
</dbReference>
<dbReference type="InterPro" id="IPR006879">
    <property type="entry name" value="YdjC-like"/>
</dbReference>
<comment type="caution">
    <text evidence="6">The sequence shown here is derived from an EMBL/GenBank/DDBJ whole genome shotgun (WGS) entry which is preliminary data.</text>
</comment>
<dbReference type="AlphaFoldDB" id="A0A7X5QYU6"/>
<proteinExistence type="predicted"/>
<keyword evidence="4" id="KW-0460">Magnesium</keyword>
<dbReference type="PANTHER" id="PTHR31609:SF1">
    <property type="entry name" value="CARBOHYDRATE DEACETYLASE"/>
    <property type="match status" value="1"/>
</dbReference>
<dbReference type="InterPro" id="IPR011330">
    <property type="entry name" value="Glyco_hydro/deAcase_b/a-brl"/>
</dbReference>
<protein>
    <recommendedName>
        <fullName evidence="8">ChbG/HpnK family deacetylase</fullName>
    </recommendedName>
</protein>
<comment type="cofactor">
    <cofactor evidence="1">
        <name>Mg(2+)</name>
        <dbReference type="ChEBI" id="CHEBI:18420"/>
    </cofactor>
</comment>
<accession>A0A7X5QYU6</accession>
<evidence type="ECO:0000256" key="3">
    <source>
        <dbReference type="ARBA" id="ARBA00022801"/>
    </source>
</evidence>
<keyword evidence="7" id="KW-1185">Reference proteome</keyword>
<evidence type="ECO:0008006" key="8">
    <source>
        <dbReference type="Google" id="ProtNLM"/>
    </source>
</evidence>
<evidence type="ECO:0000256" key="1">
    <source>
        <dbReference type="ARBA" id="ARBA00001946"/>
    </source>
</evidence>
<evidence type="ECO:0000256" key="4">
    <source>
        <dbReference type="ARBA" id="ARBA00022842"/>
    </source>
</evidence>
<dbReference type="Proteomes" id="UP000541033">
    <property type="component" value="Unassembled WGS sequence"/>
</dbReference>
<dbReference type="CDD" id="cd10802">
    <property type="entry name" value="YdjC_TTHB029_like"/>
    <property type="match status" value="1"/>
</dbReference>
<dbReference type="GO" id="GO:0005975">
    <property type="term" value="P:carbohydrate metabolic process"/>
    <property type="evidence" value="ECO:0007669"/>
    <property type="project" value="InterPro"/>
</dbReference>
<sequence>MMVEQQSAPSRLNERLGYAPHDRILIVNADDFGMSLAANRGIHRLLNEGAIGSATLMTPCSWAPQAAQIAAAQPELNIGVHLVFTSEWNGYRWRPIASASAGVPDSTASLVDALGYFPADCATFEQQADPDEVRKQIEAQIQHAMALGVDPSHVDNHMGSLYGLETGRDFLEIAIEACAHHRLPFRLPRVADLYGIALPEAIRPLADQLVAARAAYADQLGVVIPDYTWTLPFSLEEGETRESVRQDMLTMLTSINSGVTEVYIHPFEMSDELRAMSPNCEKRAIELELFSDPSFHAELAAAGIHTATWRDLRDVMRRDVGVPSGGRQSDTAAGA</sequence>
<evidence type="ECO:0000256" key="2">
    <source>
        <dbReference type="ARBA" id="ARBA00022723"/>
    </source>
</evidence>
<dbReference type="GO" id="GO:0046872">
    <property type="term" value="F:metal ion binding"/>
    <property type="evidence" value="ECO:0007669"/>
    <property type="project" value="UniProtKB-KW"/>
</dbReference>
<dbReference type="Gene3D" id="3.20.20.370">
    <property type="entry name" value="Glycoside hydrolase/deacetylase"/>
    <property type="match status" value="1"/>
</dbReference>